<accession>A0AAN8V9I8</accession>
<gene>
    <name evidence="9" type="ORF">RJ641_009913</name>
</gene>
<dbReference type="GO" id="GO:0060261">
    <property type="term" value="P:positive regulation of transcription initiation by RNA polymerase II"/>
    <property type="evidence" value="ECO:0007669"/>
    <property type="project" value="InterPro"/>
</dbReference>
<keyword evidence="5" id="KW-0804">Transcription</keyword>
<dbReference type="Proteomes" id="UP001370490">
    <property type="component" value="Unassembled WGS sequence"/>
</dbReference>
<dbReference type="InterPro" id="IPR009044">
    <property type="entry name" value="ssDNA-bd_transcriptional_reg"/>
</dbReference>
<dbReference type="GO" id="GO:0003713">
    <property type="term" value="F:transcription coactivator activity"/>
    <property type="evidence" value="ECO:0007669"/>
    <property type="project" value="InterPro"/>
</dbReference>
<dbReference type="Gene3D" id="2.30.31.10">
    <property type="entry name" value="Transcriptional Coactivator Pc4, Chain A"/>
    <property type="match status" value="1"/>
</dbReference>
<keyword evidence="3" id="KW-0805">Transcription regulation</keyword>
<feature type="compositionally biased region" description="Basic residues" evidence="7">
    <location>
        <begin position="85"/>
        <end position="100"/>
    </location>
</feature>
<evidence type="ECO:0000313" key="10">
    <source>
        <dbReference type="Proteomes" id="UP001370490"/>
    </source>
</evidence>
<keyword evidence="6" id="KW-0539">Nucleus</keyword>
<organism evidence="9 10">
    <name type="scientific">Dillenia turbinata</name>
    <dbReference type="NCBI Taxonomy" id="194707"/>
    <lineage>
        <taxon>Eukaryota</taxon>
        <taxon>Viridiplantae</taxon>
        <taxon>Streptophyta</taxon>
        <taxon>Embryophyta</taxon>
        <taxon>Tracheophyta</taxon>
        <taxon>Spermatophyta</taxon>
        <taxon>Magnoliopsida</taxon>
        <taxon>eudicotyledons</taxon>
        <taxon>Gunneridae</taxon>
        <taxon>Pentapetalae</taxon>
        <taxon>Dilleniales</taxon>
        <taxon>Dilleniaceae</taxon>
        <taxon>Dillenia</taxon>
    </lineage>
</organism>
<evidence type="ECO:0000256" key="7">
    <source>
        <dbReference type="SAM" id="MobiDB-lite"/>
    </source>
</evidence>
<dbReference type="GO" id="GO:0005634">
    <property type="term" value="C:nucleus"/>
    <property type="evidence" value="ECO:0007669"/>
    <property type="project" value="UniProtKB-SubCell"/>
</dbReference>
<feature type="region of interest" description="Disordered" evidence="7">
    <location>
        <begin position="72"/>
        <end position="100"/>
    </location>
</feature>
<evidence type="ECO:0000313" key="9">
    <source>
        <dbReference type="EMBL" id="KAK6923713.1"/>
    </source>
</evidence>
<evidence type="ECO:0000256" key="2">
    <source>
        <dbReference type="ARBA" id="ARBA00009001"/>
    </source>
</evidence>
<dbReference type="EMBL" id="JBAMMX010000017">
    <property type="protein sequence ID" value="KAK6923713.1"/>
    <property type="molecule type" value="Genomic_DNA"/>
</dbReference>
<proteinExistence type="inferred from homology"/>
<evidence type="ECO:0000256" key="5">
    <source>
        <dbReference type="ARBA" id="ARBA00023163"/>
    </source>
</evidence>
<comment type="caution">
    <text evidence="9">The sequence shown here is derived from an EMBL/GenBank/DDBJ whole genome shotgun (WGS) entry which is preliminary data.</text>
</comment>
<evidence type="ECO:0000256" key="1">
    <source>
        <dbReference type="ARBA" id="ARBA00004123"/>
    </source>
</evidence>
<sequence length="100" mass="11245">MSRRPKRKDGEDIASDGDSDGNAPPKKSSKKGSSDDSDDIVISKNRRVTVRNWQGKVVVDIREFYVKDGKQVPGKKGISLTMDQKKKRKKQKTIRRVTGT</sequence>
<dbReference type="SUPFAM" id="SSF54447">
    <property type="entry name" value="ssDNA-binding transcriptional regulator domain"/>
    <property type="match status" value="1"/>
</dbReference>
<name>A0AAN8V9I8_9MAGN</name>
<feature type="domain" description="Transcriptional coactivator p15 (PC4) C-terminal" evidence="8">
    <location>
        <begin position="42"/>
        <end position="87"/>
    </location>
</feature>
<dbReference type="AlphaFoldDB" id="A0AAN8V9I8"/>
<keyword evidence="10" id="KW-1185">Reference proteome</keyword>
<reference evidence="9 10" key="1">
    <citation type="submission" date="2023-12" db="EMBL/GenBank/DDBJ databases">
        <title>A high-quality genome assembly for Dillenia turbinata (Dilleniales).</title>
        <authorList>
            <person name="Chanderbali A."/>
        </authorList>
    </citation>
    <scope>NUCLEOTIDE SEQUENCE [LARGE SCALE GENOMIC DNA]</scope>
    <source>
        <strain evidence="9">LSX21</strain>
        <tissue evidence="9">Leaf</tissue>
    </source>
</reference>
<feature type="region of interest" description="Disordered" evidence="7">
    <location>
        <begin position="1"/>
        <end position="41"/>
    </location>
</feature>
<evidence type="ECO:0000256" key="4">
    <source>
        <dbReference type="ARBA" id="ARBA00023125"/>
    </source>
</evidence>
<keyword evidence="4" id="KW-0238">DNA-binding</keyword>
<dbReference type="InterPro" id="IPR045125">
    <property type="entry name" value="Sub1/Tcp4-like"/>
</dbReference>
<dbReference type="InterPro" id="IPR003173">
    <property type="entry name" value="PC4_C"/>
</dbReference>
<comment type="similarity">
    <text evidence="2">Belongs to the transcriptional coactivator PC4 family.</text>
</comment>
<evidence type="ECO:0000256" key="3">
    <source>
        <dbReference type="ARBA" id="ARBA00023015"/>
    </source>
</evidence>
<dbReference type="PANTHER" id="PTHR13215">
    <property type="entry name" value="RNA POLYMERASE II TRANSCRIPTIONAL COACTIVATOR"/>
    <property type="match status" value="1"/>
</dbReference>
<comment type="subcellular location">
    <subcellularLocation>
        <location evidence="1">Nucleus</location>
    </subcellularLocation>
</comment>
<evidence type="ECO:0000256" key="6">
    <source>
        <dbReference type="ARBA" id="ARBA00023242"/>
    </source>
</evidence>
<dbReference type="Pfam" id="PF02229">
    <property type="entry name" value="PC4"/>
    <property type="match status" value="1"/>
</dbReference>
<evidence type="ECO:0000259" key="8">
    <source>
        <dbReference type="Pfam" id="PF02229"/>
    </source>
</evidence>
<protein>
    <submittedName>
        <fullName evidence="9">Transcriptional coactivator p15 (PC4), C-terminal</fullName>
    </submittedName>
</protein>
<dbReference type="GO" id="GO:0003677">
    <property type="term" value="F:DNA binding"/>
    <property type="evidence" value="ECO:0007669"/>
    <property type="project" value="UniProtKB-KW"/>
</dbReference>